<comment type="caution">
    <text evidence="1">The sequence shown here is derived from an EMBL/GenBank/DDBJ whole genome shotgun (WGS) entry which is preliminary data.</text>
</comment>
<gene>
    <name evidence="1" type="ORF">PPENT_87.1.T0560174</name>
</gene>
<reference evidence="1" key="1">
    <citation type="submission" date="2021-01" db="EMBL/GenBank/DDBJ databases">
        <authorList>
            <consortium name="Genoscope - CEA"/>
            <person name="William W."/>
        </authorList>
    </citation>
    <scope>NUCLEOTIDE SEQUENCE</scope>
</reference>
<organism evidence="1 2">
    <name type="scientific">Paramecium pentaurelia</name>
    <dbReference type="NCBI Taxonomy" id="43138"/>
    <lineage>
        <taxon>Eukaryota</taxon>
        <taxon>Sar</taxon>
        <taxon>Alveolata</taxon>
        <taxon>Ciliophora</taxon>
        <taxon>Intramacronucleata</taxon>
        <taxon>Oligohymenophorea</taxon>
        <taxon>Peniculida</taxon>
        <taxon>Parameciidae</taxon>
        <taxon>Paramecium</taxon>
    </lineage>
</organism>
<sequence length="327" mass="38455">MTSQLIKNPYNGASSRTYICEVNTIFGGYQILGCCTSTKTSMMKYFMLPLHYRMRINITLWKFNINISQDLMIGQIHNFFKQLIINELSLVILLLIQDQINVVIQVQIIVLNHLMIFHYLHQIQLFLNYTQIVITMYYKLLTYQEIFGVSLILRLHQMNVIKDVNFFQIQQLIVSCGNCGNNLFNYKILIMVEKVGLKIQICIFTYSINEGKIIDIIGQLNMLILIQYNSAITYLILPDHQSLIISQFYQQLNKRMLIIEHGNQMIQKMQSYQKYIVQMAQQVSVNYQQFFVVQQNDDNLVPFDGCFAKQASCQEDCVMWKQIYYSK</sequence>
<accession>A0A8S1V4C7</accession>
<evidence type="ECO:0000313" key="2">
    <source>
        <dbReference type="Proteomes" id="UP000689195"/>
    </source>
</evidence>
<name>A0A8S1V4C7_9CILI</name>
<keyword evidence="2" id="KW-1185">Reference proteome</keyword>
<protein>
    <submittedName>
        <fullName evidence="1">Uncharacterized protein</fullName>
    </submittedName>
</protein>
<dbReference type="Proteomes" id="UP000689195">
    <property type="component" value="Unassembled WGS sequence"/>
</dbReference>
<proteinExistence type="predicted"/>
<evidence type="ECO:0000313" key="1">
    <source>
        <dbReference type="EMBL" id="CAD8172220.1"/>
    </source>
</evidence>
<dbReference type="EMBL" id="CAJJDO010000056">
    <property type="protein sequence ID" value="CAD8172220.1"/>
    <property type="molecule type" value="Genomic_DNA"/>
</dbReference>
<dbReference type="AlphaFoldDB" id="A0A8S1V4C7"/>